<feature type="transmembrane region" description="Helical" evidence="6">
    <location>
        <begin position="289"/>
        <end position="307"/>
    </location>
</feature>
<feature type="domain" description="Metallo-beta-lactamase" evidence="7">
    <location>
        <begin position="463"/>
        <end position="645"/>
    </location>
</feature>
<dbReference type="InterPro" id="IPR035681">
    <property type="entry name" value="ComA-like_MBL"/>
</dbReference>
<evidence type="ECO:0000256" key="4">
    <source>
        <dbReference type="ARBA" id="ARBA00022989"/>
    </source>
</evidence>
<sequence>MAIALVVLSIISRKFRFTVIISALLLGSTVMSLREASLQSSQLTKLYGQSVHVMAQVVTDPSLTTTGNYSFIARALFVQTGAGSYGMRIPIRVITPRTSVLHLLPGQSFSATARIVDSKEGRVGALVLIDEDVKVITPASRWAKSLASIRFGLRNLSGDGNAGALIPGMVLGDTAKQSAEFKNAMKRSGLMHLVAVSGANFAIVSSFVLWCMQFLFTRMKLRLSATAIALICFIALVRPSPSVLRAAAMAAVLLIAQGTNRGRDALPALGFAIGAVVVGDPWQARDAGFALSVLATAGLLLFSPVVVEKLSRFIPEKLAQALAPPIAAIVFCSPVLVSLSGYLSPISILANLLAAPAVGPITILGFIAALISPLVPVISIALIWLIRFPAAFIAAVASWSAQFPVLTLRTGSIGFLIVAVFTLTLWLFKKYIKTISVGALILILALTWMQRWPAGDWHVANCDVGQGDSMVLNLGNHRAIVIDVGPDPVAEDRCLKALGIDEISLLILSHFHADHVGGLSGAIRNRNVSQVWLSTNVQPLIESSHVVGLLKNSQVVLPQRGFSAQVGQFRINVLWPASGTHIFASMPGEGSAINNSSIAVLIASPDVTIFAAGDLEPPAQHELVGDVMAVDIYKVCHHGSRYQDGDLMRVLKPQIAVISVGATNMYGHPAPQTIDALARLGARIVRTDINGSISIIAREHRLSIRTSKGRFNLFRLG</sequence>
<evidence type="ECO:0000256" key="3">
    <source>
        <dbReference type="ARBA" id="ARBA00022692"/>
    </source>
</evidence>
<evidence type="ECO:0000256" key="5">
    <source>
        <dbReference type="ARBA" id="ARBA00023136"/>
    </source>
</evidence>
<keyword evidence="3 6" id="KW-0812">Transmembrane</keyword>
<dbReference type="EMBL" id="CAFBPE010000032">
    <property type="protein sequence ID" value="CAB5004608.1"/>
    <property type="molecule type" value="Genomic_DNA"/>
</dbReference>
<dbReference type="PANTHER" id="PTHR30619">
    <property type="entry name" value="DNA INTERNALIZATION/COMPETENCE PROTEIN COMEC/REC2"/>
    <property type="match status" value="1"/>
</dbReference>
<keyword evidence="4 6" id="KW-1133">Transmembrane helix</keyword>
<dbReference type="NCBIfam" id="TIGR00360">
    <property type="entry name" value="ComEC_N-term"/>
    <property type="match status" value="1"/>
</dbReference>
<reference evidence="9" key="1">
    <citation type="submission" date="2020-05" db="EMBL/GenBank/DDBJ databases">
        <authorList>
            <person name="Chiriac C."/>
            <person name="Salcher M."/>
            <person name="Ghai R."/>
            <person name="Kavagutti S V."/>
        </authorList>
    </citation>
    <scope>NUCLEOTIDE SEQUENCE</scope>
</reference>
<dbReference type="InterPro" id="IPR001279">
    <property type="entry name" value="Metallo-B-lactamas"/>
</dbReference>
<evidence type="ECO:0000313" key="9">
    <source>
        <dbReference type="EMBL" id="CAB5004608.1"/>
    </source>
</evidence>
<feature type="domain" description="ComEC/Rec2-related protein" evidence="8">
    <location>
        <begin position="169"/>
        <end position="427"/>
    </location>
</feature>
<dbReference type="Gene3D" id="3.60.15.10">
    <property type="entry name" value="Ribonuclease Z/Hydroxyacylglutathione hydrolase-like"/>
    <property type="match status" value="1"/>
</dbReference>
<protein>
    <submittedName>
        <fullName evidence="9">Unannotated protein</fullName>
    </submittedName>
</protein>
<dbReference type="SUPFAM" id="SSF56281">
    <property type="entry name" value="Metallo-hydrolase/oxidoreductase"/>
    <property type="match status" value="1"/>
</dbReference>
<evidence type="ECO:0000256" key="2">
    <source>
        <dbReference type="ARBA" id="ARBA00022475"/>
    </source>
</evidence>
<comment type="subcellular location">
    <subcellularLocation>
        <location evidence="1">Cell membrane</location>
        <topology evidence="1">Multi-pass membrane protein</topology>
    </subcellularLocation>
</comment>
<proteinExistence type="predicted"/>
<feature type="transmembrane region" description="Helical" evidence="6">
    <location>
        <begin position="266"/>
        <end position="283"/>
    </location>
</feature>
<dbReference type="InterPro" id="IPR004477">
    <property type="entry name" value="ComEC_N"/>
</dbReference>
<dbReference type="InterPro" id="IPR036866">
    <property type="entry name" value="RibonucZ/Hydroxyglut_hydro"/>
</dbReference>
<gene>
    <name evidence="9" type="ORF">UFOPK4065_00559</name>
</gene>
<dbReference type="AlphaFoldDB" id="A0A6J7PHG6"/>
<dbReference type="CDD" id="cd07731">
    <property type="entry name" value="ComA-like_MBL-fold"/>
    <property type="match status" value="1"/>
</dbReference>
<feature type="transmembrane region" description="Helical" evidence="6">
    <location>
        <begin position="219"/>
        <end position="237"/>
    </location>
</feature>
<feature type="transmembrane region" description="Helical" evidence="6">
    <location>
        <begin position="435"/>
        <end position="452"/>
    </location>
</feature>
<keyword evidence="2" id="KW-1003">Cell membrane</keyword>
<dbReference type="InterPro" id="IPR052159">
    <property type="entry name" value="Competence_DNA_uptake"/>
</dbReference>
<evidence type="ECO:0000259" key="8">
    <source>
        <dbReference type="Pfam" id="PF03772"/>
    </source>
</evidence>
<feature type="transmembrane region" description="Helical" evidence="6">
    <location>
        <begin position="190"/>
        <end position="212"/>
    </location>
</feature>
<evidence type="ECO:0000256" key="1">
    <source>
        <dbReference type="ARBA" id="ARBA00004651"/>
    </source>
</evidence>
<dbReference type="GO" id="GO:0005886">
    <property type="term" value="C:plasma membrane"/>
    <property type="evidence" value="ECO:0007669"/>
    <property type="project" value="UniProtKB-SubCell"/>
</dbReference>
<accession>A0A6J7PHG6</accession>
<organism evidence="9">
    <name type="scientific">freshwater metagenome</name>
    <dbReference type="NCBI Taxonomy" id="449393"/>
    <lineage>
        <taxon>unclassified sequences</taxon>
        <taxon>metagenomes</taxon>
        <taxon>ecological metagenomes</taxon>
    </lineage>
</organism>
<dbReference type="Pfam" id="PF00753">
    <property type="entry name" value="Lactamase_B"/>
    <property type="match status" value="1"/>
</dbReference>
<feature type="transmembrane region" description="Helical" evidence="6">
    <location>
        <begin position="319"/>
        <end position="342"/>
    </location>
</feature>
<name>A0A6J7PHG6_9ZZZZ</name>
<evidence type="ECO:0000259" key="7">
    <source>
        <dbReference type="Pfam" id="PF00753"/>
    </source>
</evidence>
<evidence type="ECO:0000256" key="6">
    <source>
        <dbReference type="SAM" id="Phobius"/>
    </source>
</evidence>
<dbReference type="PANTHER" id="PTHR30619:SF1">
    <property type="entry name" value="RECOMBINATION PROTEIN 2"/>
    <property type="match status" value="1"/>
</dbReference>
<dbReference type="Pfam" id="PF03772">
    <property type="entry name" value="Competence"/>
    <property type="match status" value="1"/>
</dbReference>
<keyword evidence="5 6" id="KW-0472">Membrane</keyword>
<feature type="transmembrane region" description="Helical" evidence="6">
    <location>
        <begin position="406"/>
        <end position="428"/>
    </location>
</feature>